<dbReference type="PANTHER" id="PTHR43133">
    <property type="entry name" value="RNA POLYMERASE ECF-TYPE SIGMA FACTO"/>
    <property type="match status" value="1"/>
</dbReference>
<feature type="domain" description="RNA polymerase sigma factor 70 region 4 type 2" evidence="6">
    <location>
        <begin position="110"/>
        <end position="156"/>
    </location>
</feature>
<dbReference type="PANTHER" id="PTHR43133:SF25">
    <property type="entry name" value="RNA POLYMERASE SIGMA FACTOR RFAY-RELATED"/>
    <property type="match status" value="1"/>
</dbReference>
<dbReference type="GO" id="GO:0000428">
    <property type="term" value="C:DNA-directed RNA polymerase complex"/>
    <property type="evidence" value="ECO:0007669"/>
    <property type="project" value="UniProtKB-KW"/>
</dbReference>
<dbReference type="InterPro" id="IPR014284">
    <property type="entry name" value="RNA_pol_sigma-70_dom"/>
</dbReference>
<evidence type="ECO:0000256" key="3">
    <source>
        <dbReference type="ARBA" id="ARBA00023082"/>
    </source>
</evidence>
<dbReference type="Proteomes" id="UP000321523">
    <property type="component" value="Unassembled WGS sequence"/>
</dbReference>
<gene>
    <name evidence="7" type="ORF">SAE02_34800</name>
</gene>
<evidence type="ECO:0000313" key="8">
    <source>
        <dbReference type="Proteomes" id="UP000321523"/>
    </source>
</evidence>
<keyword evidence="2" id="KW-0805">Transcription regulation</keyword>
<dbReference type="EMBL" id="BJYZ01000015">
    <property type="protein sequence ID" value="GEO39332.1"/>
    <property type="molecule type" value="Genomic_DNA"/>
</dbReference>
<dbReference type="OrthoDB" id="9803470at2"/>
<keyword evidence="8" id="KW-1185">Reference proteome</keyword>
<protein>
    <submittedName>
        <fullName evidence="7">DNA-directed RNA polymerase sigma-70 factor</fullName>
    </submittedName>
</protein>
<comment type="similarity">
    <text evidence="1">Belongs to the sigma-70 factor family. ECF subfamily.</text>
</comment>
<evidence type="ECO:0000256" key="4">
    <source>
        <dbReference type="ARBA" id="ARBA00023163"/>
    </source>
</evidence>
<keyword evidence="7" id="KW-0240">DNA-directed RNA polymerase</keyword>
<dbReference type="SUPFAM" id="SSF88946">
    <property type="entry name" value="Sigma2 domain of RNA polymerase sigma factors"/>
    <property type="match status" value="1"/>
</dbReference>
<comment type="caution">
    <text evidence="7">The sequence shown here is derived from an EMBL/GenBank/DDBJ whole genome shotgun (WGS) entry which is preliminary data.</text>
</comment>
<reference evidence="7 8" key="1">
    <citation type="submission" date="2019-07" db="EMBL/GenBank/DDBJ databases">
        <title>Whole genome shotgun sequence of Skermanella aerolata NBRC 106429.</title>
        <authorList>
            <person name="Hosoyama A."/>
            <person name="Uohara A."/>
            <person name="Ohji S."/>
            <person name="Ichikawa N."/>
        </authorList>
    </citation>
    <scope>NUCLEOTIDE SEQUENCE [LARGE SCALE GENOMIC DNA]</scope>
    <source>
        <strain evidence="7 8">NBRC 106429</strain>
    </source>
</reference>
<organism evidence="7 8">
    <name type="scientific">Skermanella aerolata</name>
    <dbReference type="NCBI Taxonomy" id="393310"/>
    <lineage>
        <taxon>Bacteria</taxon>
        <taxon>Pseudomonadati</taxon>
        <taxon>Pseudomonadota</taxon>
        <taxon>Alphaproteobacteria</taxon>
        <taxon>Rhodospirillales</taxon>
        <taxon>Azospirillaceae</taxon>
        <taxon>Skermanella</taxon>
    </lineage>
</organism>
<dbReference type="AlphaFoldDB" id="A0A512DS69"/>
<keyword evidence="3" id="KW-0731">Sigma factor</keyword>
<proteinExistence type="inferred from homology"/>
<dbReference type="Gene3D" id="1.10.10.10">
    <property type="entry name" value="Winged helix-like DNA-binding domain superfamily/Winged helix DNA-binding domain"/>
    <property type="match status" value="1"/>
</dbReference>
<evidence type="ECO:0000313" key="7">
    <source>
        <dbReference type="EMBL" id="GEO39332.1"/>
    </source>
</evidence>
<dbReference type="Pfam" id="PF04542">
    <property type="entry name" value="Sigma70_r2"/>
    <property type="match status" value="1"/>
</dbReference>
<name>A0A512DS69_9PROT</name>
<dbReference type="SUPFAM" id="SSF88659">
    <property type="entry name" value="Sigma3 and sigma4 domains of RNA polymerase sigma factors"/>
    <property type="match status" value="1"/>
</dbReference>
<keyword evidence="4" id="KW-0804">Transcription</keyword>
<dbReference type="GO" id="GO:0006352">
    <property type="term" value="P:DNA-templated transcription initiation"/>
    <property type="evidence" value="ECO:0007669"/>
    <property type="project" value="InterPro"/>
</dbReference>
<dbReference type="InterPro" id="IPR007627">
    <property type="entry name" value="RNA_pol_sigma70_r2"/>
</dbReference>
<feature type="domain" description="RNA polymerase sigma-70 region 2" evidence="5">
    <location>
        <begin position="12"/>
        <end position="75"/>
    </location>
</feature>
<dbReference type="InterPro" id="IPR013324">
    <property type="entry name" value="RNA_pol_sigma_r3/r4-like"/>
</dbReference>
<accession>A0A512DS69</accession>
<dbReference type="RefSeq" id="WP_044431043.1">
    <property type="nucleotide sequence ID" value="NZ_BJYZ01000015.1"/>
</dbReference>
<evidence type="ECO:0000256" key="2">
    <source>
        <dbReference type="ARBA" id="ARBA00023015"/>
    </source>
</evidence>
<dbReference type="InterPro" id="IPR036388">
    <property type="entry name" value="WH-like_DNA-bd_sf"/>
</dbReference>
<dbReference type="InterPro" id="IPR013325">
    <property type="entry name" value="RNA_pol_sigma_r2"/>
</dbReference>
<dbReference type="Gene3D" id="1.10.1740.10">
    <property type="match status" value="1"/>
</dbReference>
<sequence length="171" mass="19319">MVDEAMRRALVHLYPRLRSFALRLAGSPADADDLVQHACERALAFDHRWKPGTRLDSWLYRIIQNCWSDEKKSARTRFQTSLDDAADLFADDGERVVDSRLILEATCRELHHLSTEQRIVLILVCIIGLPYREVAAILDVPIGTVMSRLARARLALARRIDTAASKAPADN</sequence>
<dbReference type="NCBIfam" id="TIGR02937">
    <property type="entry name" value="sigma70-ECF"/>
    <property type="match status" value="1"/>
</dbReference>
<evidence type="ECO:0000259" key="5">
    <source>
        <dbReference type="Pfam" id="PF04542"/>
    </source>
</evidence>
<dbReference type="InterPro" id="IPR013249">
    <property type="entry name" value="RNA_pol_sigma70_r4_t2"/>
</dbReference>
<evidence type="ECO:0000256" key="1">
    <source>
        <dbReference type="ARBA" id="ARBA00010641"/>
    </source>
</evidence>
<dbReference type="InterPro" id="IPR039425">
    <property type="entry name" value="RNA_pol_sigma-70-like"/>
</dbReference>
<dbReference type="GO" id="GO:0003677">
    <property type="term" value="F:DNA binding"/>
    <property type="evidence" value="ECO:0007669"/>
    <property type="project" value="InterPro"/>
</dbReference>
<evidence type="ECO:0000259" key="6">
    <source>
        <dbReference type="Pfam" id="PF08281"/>
    </source>
</evidence>
<dbReference type="Pfam" id="PF08281">
    <property type="entry name" value="Sigma70_r4_2"/>
    <property type="match status" value="1"/>
</dbReference>
<dbReference type="GO" id="GO:0016987">
    <property type="term" value="F:sigma factor activity"/>
    <property type="evidence" value="ECO:0007669"/>
    <property type="project" value="UniProtKB-KW"/>
</dbReference>